<evidence type="ECO:0000256" key="1">
    <source>
        <dbReference type="ARBA" id="ARBA00004339"/>
    </source>
</evidence>
<dbReference type="Proteomes" id="UP000005380">
    <property type="component" value="Chromosome"/>
</dbReference>
<evidence type="ECO:0000256" key="3">
    <source>
        <dbReference type="ARBA" id="ARBA00022729"/>
    </source>
</evidence>
<dbReference type="PANTHER" id="PTHR35936">
    <property type="entry name" value="MEMBRANE-BOUND LYTIC MUREIN TRANSGLYCOSYLASE F"/>
    <property type="match status" value="1"/>
</dbReference>
<accession>W0DUY2</accession>
<dbReference type="PANTHER" id="PTHR35936:SF32">
    <property type="entry name" value="MEMBRANE-BOUND LYTIC MUREIN TRANSGLYCOSYLASE F"/>
    <property type="match status" value="1"/>
</dbReference>
<dbReference type="CDD" id="cd13403">
    <property type="entry name" value="MLTF-like"/>
    <property type="match status" value="1"/>
</dbReference>
<dbReference type="CDD" id="cd01009">
    <property type="entry name" value="PBP2_YfhD_N"/>
    <property type="match status" value="1"/>
</dbReference>
<comment type="similarity">
    <text evidence="2">Belongs to the bacterial solute-binding protein 3 family.</text>
</comment>
<feature type="region of interest" description="Disordered" evidence="5">
    <location>
        <begin position="502"/>
        <end position="522"/>
    </location>
</feature>
<dbReference type="Pfam" id="PF01464">
    <property type="entry name" value="SLT"/>
    <property type="match status" value="1"/>
</dbReference>
<dbReference type="InParanoid" id="W0DUY2"/>
<sequence length="522" mass="59736">MLKGNFTTMRDGLTETYRACQAFITRARISLIIIILGLYVTIGPPLNAATPPQQTLFQSYHDRLMQPFFGDLEEMRERRLIRVLISYNRTHYFMAEHGSLGLEYEFLRAYEQSLNRGPLQQRYQTHLVFIPTPFDQLFDALNAGRGDIIAAGLTVTETRKNLALFTQPYITGVNEILVSHQQATPVSKLEDLAGQKIMVVAHSSYLVNLMLANQFLGQLGLQPIEIIQAPSTLDAEDVLELVNAGIIDFTITDDHIARAWWPVLDNLLLYPDFRFHHEGQLAWAVRNNNPELLASLNNFIEHQAKPGRYLSNLLFNKYFNENRWLQEAGLTAESFDQLNQLRPYFELYGDFYNLDWLLVAAVAFQESRFRNNLISGRGAVGIMQILPSTAAAPQIDIPAIDELEQNIHAGTKYLAYLKHQVFTGPDYTPEESLNFALAAYNAGQTRIRQLQREAEREGLNPYVWFYNVEQIARRRIGHETVNYVLSVQRHQTTFSTTLSLIEERRITRTPRPDPSTQATEQP</sequence>
<protein>
    <submittedName>
        <fullName evidence="8">Lytic transglycosylase</fullName>
    </submittedName>
</protein>
<name>W0DUY2_9GAMM</name>
<dbReference type="EMBL" id="CP007030">
    <property type="protein sequence ID" value="AHF00799.1"/>
    <property type="molecule type" value="Genomic_DNA"/>
</dbReference>
<proteinExistence type="inferred from homology"/>
<dbReference type="KEGG" id="tao:THIAE_02510"/>
<dbReference type="InterPro" id="IPR023346">
    <property type="entry name" value="Lysozyme-like_dom_sf"/>
</dbReference>
<evidence type="ECO:0000256" key="5">
    <source>
        <dbReference type="SAM" id="MobiDB-lite"/>
    </source>
</evidence>
<keyword evidence="9" id="KW-1185">Reference proteome</keyword>
<evidence type="ECO:0000256" key="4">
    <source>
        <dbReference type="ARBA" id="ARBA00023237"/>
    </source>
</evidence>
<reference evidence="8 9" key="1">
    <citation type="submission" date="2013-12" db="EMBL/GenBank/DDBJ databases">
        <authorList>
            <consortium name="DOE Joint Genome Institute"/>
            <person name="Kappler U."/>
            <person name="Huntemann M."/>
            <person name="Han J."/>
            <person name="Chen A."/>
            <person name="Kyrpides N."/>
            <person name="Mavromatis K."/>
            <person name="Markowitz V."/>
            <person name="Palaniappan K."/>
            <person name="Ivanova N."/>
            <person name="Schaumberg A."/>
            <person name="Pati A."/>
            <person name="Liolios K."/>
            <person name="Nordberg H.P."/>
            <person name="Cantor M.N."/>
            <person name="Hua S.X."/>
            <person name="Woyke T."/>
        </authorList>
    </citation>
    <scope>NUCLEOTIDE SEQUENCE [LARGE SCALE GENOMIC DNA]</scope>
    <source>
        <strain evidence="9">AL2</strain>
    </source>
</reference>
<dbReference type="InterPro" id="IPR001638">
    <property type="entry name" value="Solute-binding_3/MltF_N"/>
</dbReference>
<keyword evidence="3" id="KW-0732">Signal</keyword>
<keyword evidence="6" id="KW-0812">Transmembrane</keyword>
<evidence type="ECO:0000256" key="6">
    <source>
        <dbReference type="SAM" id="Phobius"/>
    </source>
</evidence>
<organism evidence="8 9">
    <name type="scientific">Thiomicrospira aerophila AL3</name>
    <dbReference type="NCBI Taxonomy" id="717772"/>
    <lineage>
        <taxon>Bacteria</taxon>
        <taxon>Pseudomonadati</taxon>
        <taxon>Pseudomonadota</taxon>
        <taxon>Gammaproteobacteria</taxon>
        <taxon>Thiotrichales</taxon>
        <taxon>Piscirickettsiaceae</taxon>
        <taxon>Thiomicrospira</taxon>
    </lineage>
</organism>
<feature type="transmembrane region" description="Helical" evidence="6">
    <location>
        <begin position="27"/>
        <end position="46"/>
    </location>
</feature>
<dbReference type="eggNOG" id="COG4623">
    <property type="taxonomic scope" value="Bacteria"/>
</dbReference>
<dbReference type="Gene3D" id="1.10.530.10">
    <property type="match status" value="1"/>
</dbReference>
<dbReference type="Pfam" id="PF00497">
    <property type="entry name" value="SBP_bac_3"/>
    <property type="match status" value="1"/>
</dbReference>
<keyword evidence="6" id="KW-0472">Membrane</keyword>
<dbReference type="GO" id="GO:0009279">
    <property type="term" value="C:cell outer membrane"/>
    <property type="evidence" value="ECO:0007669"/>
    <property type="project" value="UniProtKB-SubCell"/>
</dbReference>
<evidence type="ECO:0000313" key="9">
    <source>
        <dbReference type="Proteomes" id="UP000005380"/>
    </source>
</evidence>
<evidence type="ECO:0000256" key="2">
    <source>
        <dbReference type="ARBA" id="ARBA00010333"/>
    </source>
</evidence>
<keyword evidence="6" id="KW-1133">Transmembrane helix</keyword>
<dbReference type="SMART" id="SM00062">
    <property type="entry name" value="PBPb"/>
    <property type="match status" value="1"/>
</dbReference>
<dbReference type="InterPro" id="IPR008258">
    <property type="entry name" value="Transglycosylase_SLT_dom_1"/>
</dbReference>
<evidence type="ECO:0000313" key="8">
    <source>
        <dbReference type="EMBL" id="AHF00799.1"/>
    </source>
</evidence>
<keyword evidence="4" id="KW-0998">Cell outer membrane</keyword>
<dbReference type="HOGENOM" id="CLU_027494_1_0_6"/>
<gene>
    <name evidence="8" type="ORF">THIAE_02510</name>
</gene>
<dbReference type="SUPFAM" id="SSF53850">
    <property type="entry name" value="Periplasmic binding protein-like II"/>
    <property type="match status" value="1"/>
</dbReference>
<evidence type="ECO:0000259" key="7">
    <source>
        <dbReference type="SMART" id="SM00062"/>
    </source>
</evidence>
<dbReference type="Gene3D" id="3.40.190.10">
    <property type="entry name" value="Periplasmic binding protein-like II"/>
    <property type="match status" value="2"/>
</dbReference>
<dbReference type="AlphaFoldDB" id="W0DUY2"/>
<dbReference type="STRING" id="717772.THIAE_02510"/>
<feature type="domain" description="Solute-binding protein family 3/N-terminal" evidence="7">
    <location>
        <begin position="80"/>
        <end position="322"/>
    </location>
</feature>
<dbReference type="SUPFAM" id="SSF53955">
    <property type="entry name" value="Lysozyme-like"/>
    <property type="match status" value="1"/>
</dbReference>
<dbReference type="FunCoup" id="W0DUY2">
    <property type="interactions" value="23"/>
</dbReference>
<comment type="subcellular location">
    <subcellularLocation>
        <location evidence="1">Cell outer membrane</location>
        <topology evidence="1">Peripheral membrane protein</topology>
    </subcellularLocation>
</comment>